<evidence type="ECO:0000259" key="3">
    <source>
        <dbReference type="PROSITE" id="PS50853"/>
    </source>
</evidence>
<dbReference type="EMBL" id="JBCEZU010000434">
    <property type="protein sequence ID" value="KAK9519474.1"/>
    <property type="molecule type" value="Genomic_DNA"/>
</dbReference>
<comment type="caution">
    <text evidence="4">The sequence shown here is derived from an EMBL/GenBank/DDBJ whole genome shotgun (WGS) entry which is preliminary data.</text>
</comment>
<dbReference type="InterPro" id="IPR036116">
    <property type="entry name" value="FN3_sf"/>
</dbReference>
<reference evidence="4 5" key="1">
    <citation type="journal article" date="2024" name="Genome Biol. Evol.">
        <title>Chromosome-level genome assembly of the viviparous eelpout Zoarces viviparus.</title>
        <authorList>
            <person name="Fuhrmann N."/>
            <person name="Brasseur M.V."/>
            <person name="Bakowski C.E."/>
            <person name="Podsiadlowski L."/>
            <person name="Prost S."/>
            <person name="Krehenwinkel H."/>
            <person name="Mayer C."/>
        </authorList>
    </citation>
    <scope>NUCLEOTIDE SEQUENCE [LARGE SCALE GENOMIC DNA]</scope>
    <source>
        <strain evidence="4">NO-MEL_2022_Ind0_liver</strain>
    </source>
</reference>
<gene>
    <name evidence="4" type="ORF">VZT92_022202</name>
</gene>
<dbReference type="Gene3D" id="2.60.40.10">
    <property type="entry name" value="Immunoglobulins"/>
    <property type="match status" value="1"/>
</dbReference>
<dbReference type="AlphaFoldDB" id="A0AAW1ECU6"/>
<feature type="domain" description="Fibronectin type-III" evidence="3">
    <location>
        <begin position="10"/>
        <end position="105"/>
    </location>
</feature>
<accession>A0AAW1ECU6</accession>
<dbReference type="InterPro" id="IPR013783">
    <property type="entry name" value="Ig-like_fold"/>
</dbReference>
<feature type="region of interest" description="Disordered" evidence="1">
    <location>
        <begin position="193"/>
        <end position="231"/>
    </location>
</feature>
<dbReference type="InterPro" id="IPR053073">
    <property type="entry name" value="IL11/IL27_subunit_beta"/>
</dbReference>
<dbReference type="SUPFAM" id="SSF49265">
    <property type="entry name" value="Fibronectin type III"/>
    <property type="match status" value="1"/>
</dbReference>
<evidence type="ECO:0000313" key="5">
    <source>
        <dbReference type="Proteomes" id="UP001488805"/>
    </source>
</evidence>
<name>A0AAW1ECU6_ZOAVI</name>
<dbReference type="Pfam" id="PF00041">
    <property type="entry name" value="fn3"/>
    <property type="match status" value="1"/>
</dbReference>
<feature type="compositionally biased region" description="Acidic residues" evidence="1">
    <location>
        <begin position="193"/>
        <end position="204"/>
    </location>
</feature>
<keyword evidence="2" id="KW-0812">Transmembrane</keyword>
<dbReference type="Proteomes" id="UP001488805">
    <property type="component" value="Unassembled WGS sequence"/>
</dbReference>
<proteinExistence type="predicted"/>
<keyword evidence="2" id="KW-1133">Transmembrane helix</keyword>
<feature type="compositionally biased region" description="Basic and acidic residues" evidence="1">
    <location>
        <begin position="217"/>
        <end position="226"/>
    </location>
</feature>
<dbReference type="SMART" id="SM00060">
    <property type="entry name" value="FN3"/>
    <property type="match status" value="1"/>
</dbReference>
<dbReference type="CDD" id="cd00063">
    <property type="entry name" value="FN3"/>
    <property type="match status" value="1"/>
</dbReference>
<sequence length="255" mass="28448">MPHAAAVTVPLREPQDFIASSDTHTADLSWKGIPSVDLQGFLTHYILKVSSQDELKECRNLSASLLKHRLENLTPGTKYNISLAGVTRVGEGPEATVTIITFPEKPVNVWWSLGLLFLFFFLTIMCTCILKRIQNKIFPPVPKPVIPDLIPYQPESQEFLEGKEEVHKLTLHQHPEDKSIPEDAEETTVLTGEWDEGTDEDVDGGVDSRMSGGTSDEALRSSREGEMTDLEQVDNEIAMLIYRNGLVFDVKTDSP</sequence>
<dbReference type="PROSITE" id="PS50853">
    <property type="entry name" value="FN3"/>
    <property type="match status" value="1"/>
</dbReference>
<evidence type="ECO:0000256" key="2">
    <source>
        <dbReference type="SAM" id="Phobius"/>
    </source>
</evidence>
<keyword evidence="2" id="KW-0472">Membrane</keyword>
<protein>
    <recommendedName>
        <fullName evidence="3">Fibronectin type-III domain-containing protein</fullName>
    </recommendedName>
</protein>
<feature type="transmembrane region" description="Helical" evidence="2">
    <location>
        <begin position="109"/>
        <end position="130"/>
    </location>
</feature>
<evidence type="ECO:0000313" key="4">
    <source>
        <dbReference type="EMBL" id="KAK9519474.1"/>
    </source>
</evidence>
<evidence type="ECO:0000256" key="1">
    <source>
        <dbReference type="SAM" id="MobiDB-lite"/>
    </source>
</evidence>
<dbReference type="PANTHER" id="PTHR48483">
    <property type="entry name" value="INTERLEUKIN-27 SUBUNIT BETA"/>
    <property type="match status" value="1"/>
</dbReference>
<dbReference type="InterPro" id="IPR003961">
    <property type="entry name" value="FN3_dom"/>
</dbReference>
<dbReference type="PANTHER" id="PTHR48483:SF1">
    <property type="entry name" value="INTERLEUKIN-12 RECEPTOR SUBUNIT BETA-1-RELATED"/>
    <property type="match status" value="1"/>
</dbReference>
<keyword evidence="5" id="KW-1185">Reference proteome</keyword>
<organism evidence="4 5">
    <name type="scientific">Zoarces viviparus</name>
    <name type="common">Viviparous eelpout</name>
    <name type="synonym">Blennius viviparus</name>
    <dbReference type="NCBI Taxonomy" id="48416"/>
    <lineage>
        <taxon>Eukaryota</taxon>
        <taxon>Metazoa</taxon>
        <taxon>Chordata</taxon>
        <taxon>Craniata</taxon>
        <taxon>Vertebrata</taxon>
        <taxon>Euteleostomi</taxon>
        <taxon>Actinopterygii</taxon>
        <taxon>Neopterygii</taxon>
        <taxon>Teleostei</taxon>
        <taxon>Neoteleostei</taxon>
        <taxon>Acanthomorphata</taxon>
        <taxon>Eupercaria</taxon>
        <taxon>Perciformes</taxon>
        <taxon>Cottioidei</taxon>
        <taxon>Zoarcales</taxon>
        <taxon>Zoarcidae</taxon>
        <taxon>Zoarcinae</taxon>
        <taxon>Zoarces</taxon>
    </lineage>
</organism>